<dbReference type="EMBL" id="WSZK01000034">
    <property type="protein sequence ID" value="MWG36328.1"/>
    <property type="molecule type" value="Genomic_DNA"/>
</dbReference>
<dbReference type="GO" id="GO:0016787">
    <property type="term" value="F:hydrolase activity"/>
    <property type="evidence" value="ECO:0007669"/>
    <property type="project" value="UniProtKB-KW"/>
</dbReference>
<sequence>MWPWGHLGFGYLLYSLSRRATGRGPPTDAAALALAFGTQFPDVVDKPLAWWLTVLPSGRSLAHSALFGTLVVALVWWVLASREHSEAGSAFALGYASHLLGDSLVDLSAGAFGRLTFLLWPVLPAVEYDDEGLGPLVGEFALTPWVLFGLLVGVLTAVLWAVDGFPGVAGVTRWYRRVRSTVG</sequence>
<evidence type="ECO:0000256" key="1">
    <source>
        <dbReference type="SAM" id="Phobius"/>
    </source>
</evidence>
<keyword evidence="1" id="KW-1133">Transmembrane helix</keyword>
<protein>
    <submittedName>
        <fullName evidence="2">Metal-dependent hydrolase</fullName>
    </submittedName>
</protein>
<evidence type="ECO:0000313" key="3">
    <source>
        <dbReference type="Proteomes" id="UP000451471"/>
    </source>
</evidence>
<keyword evidence="1" id="KW-0472">Membrane</keyword>
<evidence type="ECO:0000313" key="2">
    <source>
        <dbReference type="EMBL" id="MWG36328.1"/>
    </source>
</evidence>
<keyword evidence="3" id="KW-1185">Reference proteome</keyword>
<feature type="transmembrane region" description="Helical" evidence="1">
    <location>
        <begin position="60"/>
        <end position="79"/>
    </location>
</feature>
<organism evidence="2 3">
    <name type="scientific">Halomarina oriensis</name>
    <dbReference type="NCBI Taxonomy" id="671145"/>
    <lineage>
        <taxon>Archaea</taxon>
        <taxon>Methanobacteriati</taxon>
        <taxon>Methanobacteriota</taxon>
        <taxon>Stenosarchaea group</taxon>
        <taxon>Halobacteria</taxon>
        <taxon>Halobacteriales</taxon>
        <taxon>Natronomonadaceae</taxon>
        <taxon>Halomarina</taxon>
    </lineage>
</organism>
<accession>A0A6B0GX42</accession>
<keyword evidence="2" id="KW-0378">Hydrolase</keyword>
<comment type="caution">
    <text evidence="2">The sequence shown here is derived from an EMBL/GenBank/DDBJ whole genome shotgun (WGS) entry which is preliminary data.</text>
</comment>
<proteinExistence type="predicted"/>
<feature type="transmembrane region" description="Helical" evidence="1">
    <location>
        <begin position="99"/>
        <end position="122"/>
    </location>
</feature>
<dbReference type="AlphaFoldDB" id="A0A6B0GX42"/>
<dbReference type="InterPro" id="IPR007404">
    <property type="entry name" value="YdjM-like"/>
</dbReference>
<name>A0A6B0GX42_9EURY</name>
<dbReference type="RefSeq" id="WP_368280308.1">
    <property type="nucleotide sequence ID" value="NZ_WSZK01000034.1"/>
</dbReference>
<dbReference type="Proteomes" id="UP000451471">
    <property type="component" value="Unassembled WGS sequence"/>
</dbReference>
<dbReference type="Pfam" id="PF04307">
    <property type="entry name" value="YdjM"/>
    <property type="match status" value="1"/>
</dbReference>
<reference evidence="2 3" key="1">
    <citation type="submission" date="2019-12" db="EMBL/GenBank/DDBJ databases">
        <title>Halocatena pleomorpha gen. nov. sp. nov., an extremely halophilic archaeon of family Halobacteriaceae isolated from saltpan soil.</title>
        <authorList>
            <person name="Pal Y."/>
            <person name="Verma A."/>
            <person name="Krishnamurthi S."/>
            <person name="Kumar P."/>
        </authorList>
    </citation>
    <scope>NUCLEOTIDE SEQUENCE [LARGE SCALE GENOMIC DNA]</scope>
    <source>
        <strain evidence="2 3">JCM 16495</strain>
    </source>
</reference>
<feature type="transmembrane region" description="Helical" evidence="1">
    <location>
        <begin position="142"/>
        <end position="169"/>
    </location>
</feature>
<keyword evidence="1" id="KW-0812">Transmembrane</keyword>
<gene>
    <name evidence="2" type="ORF">GQS65_17875</name>
</gene>